<dbReference type="Proteomes" id="UP000298774">
    <property type="component" value="Chromosome"/>
</dbReference>
<sequence length="84" mass="9056">MPSPITPFVDEADSLQIDDLTVENRTDRVSLYGSVALTKDRAGLEHARALKAVLDAVIAALEDEENLPETVATKPPDQVPNPFG</sequence>
<dbReference type="EMBL" id="JAWXYC010000004">
    <property type="protein sequence ID" value="MDX5953046.1"/>
    <property type="molecule type" value="Genomic_DNA"/>
</dbReference>
<proteinExistence type="predicted"/>
<accession>A0A0P0E8A8</accession>
<dbReference type="RefSeq" id="WP_059398587.1">
    <property type="nucleotide sequence ID" value="NZ_CP012914.1"/>
</dbReference>
<reference evidence="2 3" key="1">
    <citation type="submission" date="2018-09" db="EMBL/GenBank/DDBJ databases">
        <title>Whole genome based analysis of evolution and adaptive divergence in Indian and Brazilian strains of Azospirillum brasilense.</title>
        <authorList>
            <person name="Singh C."/>
            <person name="Tripathi A.K."/>
        </authorList>
    </citation>
    <scope>NUCLEOTIDE SEQUENCE [LARGE SCALE GENOMIC DNA]</scope>
    <source>
        <strain evidence="2 3">MTCC4038</strain>
    </source>
</reference>
<dbReference type="GeneID" id="56450245"/>
<keyword evidence="4" id="KW-1185">Reference proteome</keyword>
<reference evidence="1 4" key="2">
    <citation type="submission" date="2023-11" db="EMBL/GenBank/DDBJ databases">
        <title>MicrobeMod: A computational toolkit for identifying prokaryotic methylation and restriction-modification with nanopore sequencing.</title>
        <authorList>
            <person name="Crits-Christoph A."/>
            <person name="Kang S.C."/>
            <person name="Lee H."/>
            <person name="Ostrov N."/>
        </authorList>
    </citation>
    <scope>NUCLEOTIDE SEQUENCE [LARGE SCALE GENOMIC DNA]</scope>
    <source>
        <strain evidence="1 4">ATCC 29145</strain>
    </source>
</reference>
<evidence type="ECO:0000313" key="1">
    <source>
        <dbReference type="EMBL" id="MDX5953046.1"/>
    </source>
</evidence>
<gene>
    <name evidence="2" type="ORF">D3868_10825</name>
    <name evidence="1" type="ORF">SIM66_17850</name>
</gene>
<dbReference type="EMBL" id="CP032339">
    <property type="protein sequence ID" value="QCO09490.1"/>
    <property type="molecule type" value="Genomic_DNA"/>
</dbReference>
<evidence type="ECO:0000313" key="3">
    <source>
        <dbReference type="Proteomes" id="UP000298774"/>
    </source>
</evidence>
<name>A0A0P0E8A8_AZOBR</name>
<dbReference type="Proteomes" id="UP001277471">
    <property type="component" value="Unassembled WGS sequence"/>
</dbReference>
<evidence type="ECO:0000313" key="2">
    <source>
        <dbReference type="EMBL" id="QCO09490.1"/>
    </source>
</evidence>
<protein>
    <submittedName>
        <fullName evidence="2">Uncharacterized protein</fullName>
    </submittedName>
</protein>
<organism evidence="2 3">
    <name type="scientific">Azospirillum brasilense</name>
    <dbReference type="NCBI Taxonomy" id="192"/>
    <lineage>
        <taxon>Bacteria</taxon>
        <taxon>Pseudomonadati</taxon>
        <taxon>Pseudomonadota</taxon>
        <taxon>Alphaproteobacteria</taxon>
        <taxon>Rhodospirillales</taxon>
        <taxon>Azospirillaceae</taxon>
        <taxon>Azospirillum</taxon>
    </lineage>
</organism>
<evidence type="ECO:0000313" key="4">
    <source>
        <dbReference type="Proteomes" id="UP001277471"/>
    </source>
</evidence>
<dbReference type="AlphaFoldDB" id="A0A0P0E8A8"/>
<dbReference type="KEGG" id="abf:AMK58_02745"/>